<dbReference type="SUPFAM" id="SSF56784">
    <property type="entry name" value="HAD-like"/>
    <property type="match status" value="1"/>
</dbReference>
<dbReference type="InterPro" id="IPR023214">
    <property type="entry name" value="HAD_sf"/>
</dbReference>
<protein>
    <submittedName>
        <fullName evidence="3">Putative 5'(3')-deoxyribonucleotidase</fullName>
    </submittedName>
</protein>
<proteinExistence type="inferred from homology"/>
<feature type="active site" description="Proton donor" evidence="2">
    <location>
        <position position="23"/>
    </location>
</feature>
<dbReference type="AlphaFoldDB" id="A0A140GRK4"/>
<evidence type="ECO:0000313" key="3">
    <source>
        <dbReference type="EMBL" id="AMN31163.1"/>
    </source>
</evidence>
<evidence type="ECO:0000256" key="1">
    <source>
        <dbReference type="ARBA" id="ARBA00009589"/>
    </source>
</evidence>
<feature type="active site" description="Nucleophile" evidence="2">
    <location>
        <position position="21"/>
    </location>
</feature>
<dbReference type="PATRIC" id="fig|1502.177.peg.3455"/>
<reference evidence="3 4" key="1">
    <citation type="journal article" date="2016" name="PLoS ONE">
        <title>Plasmid Characterization and Chromosome Analysis of Two netF+ Clostridium perfringens Isolates Associated with Foal and Canine Necrotizing Enteritis.</title>
        <authorList>
            <person name="Mehdizadeh Gohari I."/>
            <person name="Kropinski A.M."/>
            <person name="Weese S.J."/>
            <person name="Parreira V.R."/>
            <person name="Whitehead A.E."/>
            <person name="Boerlin P."/>
            <person name="Prescott J.F."/>
        </authorList>
    </citation>
    <scope>NUCLEOTIDE SEQUENCE [LARGE SCALE GENOMIC DNA]</scope>
    <source>
        <strain evidence="3 4">JP838</strain>
        <plasmid evidence="4">Plasmid pJFP838A</plasmid>
    </source>
</reference>
<name>A0A140GRK4_CLOPF</name>
<evidence type="ECO:0000313" key="4">
    <source>
        <dbReference type="Proteomes" id="UP000070260"/>
    </source>
</evidence>
<dbReference type="EMBL" id="CP013615">
    <property type="protein sequence ID" value="AMN31163.1"/>
    <property type="molecule type" value="Genomic_DNA"/>
</dbReference>
<evidence type="ECO:0000256" key="2">
    <source>
        <dbReference type="PIRSR" id="PIRSR610708-1"/>
    </source>
</evidence>
<sequence>MCNTKLKLNNSLDEEIIVGIDVDNVIADFSKLFINNFQNLTNKSLCRNDLVKWNFKEAINDLYKGEIDGEVANHILSDEKFFSDLELKEGVLEALTKLSNNKNIKIIIVTAIENNMQSIRTKWLKDKLKDIDYSVAYEQKKDRVKMDYLIDDGIHNLDMLSSIIGKDNCLCIAEPYNKSCEYNRFNTLNEAILYILKKEDLL</sequence>
<dbReference type="Pfam" id="PF06941">
    <property type="entry name" value="NT5C"/>
    <property type="match status" value="1"/>
</dbReference>
<dbReference type="PANTHER" id="PTHR16504:SF4">
    <property type="entry name" value="5'(3')-DEOXYRIBONUCLEOTIDASE"/>
    <property type="match status" value="1"/>
</dbReference>
<dbReference type="GO" id="GO:0009223">
    <property type="term" value="P:pyrimidine deoxyribonucleotide catabolic process"/>
    <property type="evidence" value="ECO:0007669"/>
    <property type="project" value="TreeGrafter"/>
</dbReference>
<dbReference type="PANTHER" id="PTHR16504">
    <property type="entry name" value="5'(3')-DEOXYRIBONUCLEOTIDASE"/>
    <property type="match status" value="1"/>
</dbReference>
<dbReference type="InterPro" id="IPR036412">
    <property type="entry name" value="HAD-like_sf"/>
</dbReference>
<dbReference type="Proteomes" id="UP000070260">
    <property type="component" value="Plasmid pJFP838A"/>
</dbReference>
<dbReference type="InterPro" id="IPR010708">
    <property type="entry name" value="5'(3')-deoxyribonucleotidase"/>
</dbReference>
<gene>
    <name evidence="3" type="ORF">JFP838_pA0247</name>
</gene>
<organism evidence="3 4">
    <name type="scientific">Clostridium perfringens</name>
    <dbReference type="NCBI Taxonomy" id="1502"/>
    <lineage>
        <taxon>Bacteria</taxon>
        <taxon>Bacillati</taxon>
        <taxon>Bacillota</taxon>
        <taxon>Clostridia</taxon>
        <taxon>Eubacteriales</taxon>
        <taxon>Clostridiaceae</taxon>
        <taxon>Clostridium</taxon>
    </lineage>
</organism>
<dbReference type="Gene3D" id="3.40.50.1000">
    <property type="entry name" value="HAD superfamily/HAD-like"/>
    <property type="match status" value="1"/>
</dbReference>
<accession>A0A140GRK4</accession>
<comment type="similarity">
    <text evidence="1">Belongs to the 5'(3')-deoxyribonucleotidase family.</text>
</comment>
<keyword evidence="3" id="KW-0614">Plasmid</keyword>
<dbReference type="GO" id="GO:0008253">
    <property type="term" value="F:5'-nucleotidase activity"/>
    <property type="evidence" value="ECO:0007669"/>
    <property type="project" value="InterPro"/>
</dbReference>
<geneLocation type="plasmid" evidence="3 4">
    <name>pJFP838A</name>
</geneLocation>
<dbReference type="OrthoDB" id="278110at2"/>
<dbReference type="RefSeq" id="WP_061429755.1">
    <property type="nucleotide sequence ID" value="NZ_CATNZX010000001.1"/>
</dbReference>